<name>A0A120GPI0_9BACI</name>
<accession>A0A120GPI0</accession>
<dbReference type="InterPro" id="IPR001279">
    <property type="entry name" value="Metallo-B-lactamas"/>
</dbReference>
<evidence type="ECO:0000313" key="2">
    <source>
        <dbReference type="EMBL" id="KWW18183.1"/>
    </source>
</evidence>
<dbReference type="SMART" id="SM00849">
    <property type="entry name" value="Lactamase_B"/>
    <property type="match status" value="1"/>
</dbReference>
<gene>
    <name evidence="2" type="ORF">AS888_20230</name>
</gene>
<dbReference type="Gene3D" id="3.60.15.10">
    <property type="entry name" value="Ribonuclease Z/Hydroxyacylglutathione hydrolase-like"/>
    <property type="match status" value="1"/>
</dbReference>
<comment type="caution">
    <text evidence="2">The sequence shown here is derived from an EMBL/GenBank/DDBJ whole genome shotgun (WGS) entry which is preliminary data.</text>
</comment>
<sequence>MKTNADFEIYPIIAPSALSLKSINFYLVKKADALTLIDAGMNDDTCWNALQHTLKENDLNIGDIRDIWLTHHHGDHVGLVNKITARYPIPVYAHPKAVPRLKRDPDFLSMRIEFYKQLYLEMGCGELGDKQVAYLFNAVDHNKDQKLNGDIIGITEKHLFDFEVIEFPGHAPDQIAFLDPKGNRLLSGDLLIEHISSNALIEPDDKGNRMRTLVEHIDSLKRCLALQVDLLLPGHGNIIEQPSLLIEKRLNGIERKSQKILAMIENGISSGNELAKAFYRQKYVSQFPLVMSEIIGHLDYLEYQGKITKKVIGKVVHYQAM</sequence>
<keyword evidence="3" id="KW-1185">Reference proteome</keyword>
<dbReference type="SUPFAM" id="SSF56281">
    <property type="entry name" value="Metallo-hydrolase/oxidoreductase"/>
    <property type="match status" value="1"/>
</dbReference>
<organism evidence="2 3">
    <name type="scientific">Peribacillus simplex</name>
    <dbReference type="NCBI Taxonomy" id="1478"/>
    <lineage>
        <taxon>Bacteria</taxon>
        <taxon>Bacillati</taxon>
        <taxon>Bacillota</taxon>
        <taxon>Bacilli</taxon>
        <taxon>Bacillales</taxon>
        <taxon>Bacillaceae</taxon>
        <taxon>Peribacillus</taxon>
    </lineage>
</organism>
<dbReference type="EMBL" id="LNNH01000023">
    <property type="protein sequence ID" value="KWW18183.1"/>
    <property type="molecule type" value="Genomic_DNA"/>
</dbReference>
<protein>
    <submittedName>
        <fullName evidence="2">MBL fold metallo-hydrolase</fullName>
    </submittedName>
</protein>
<evidence type="ECO:0000313" key="3">
    <source>
        <dbReference type="Proteomes" id="UP000064189"/>
    </source>
</evidence>
<dbReference type="PANTHER" id="PTHR23131">
    <property type="entry name" value="ENDORIBONUCLEASE LACTB2"/>
    <property type="match status" value="1"/>
</dbReference>
<dbReference type="Proteomes" id="UP000064189">
    <property type="component" value="Unassembled WGS sequence"/>
</dbReference>
<dbReference type="AlphaFoldDB" id="A0A120GPI0"/>
<dbReference type="Pfam" id="PF00753">
    <property type="entry name" value="Lactamase_B"/>
    <property type="match status" value="1"/>
</dbReference>
<dbReference type="InterPro" id="IPR036866">
    <property type="entry name" value="RibonucZ/Hydroxyglut_hydro"/>
</dbReference>
<feature type="domain" description="Metallo-beta-lactamase" evidence="1">
    <location>
        <begin position="22"/>
        <end position="235"/>
    </location>
</feature>
<dbReference type="GO" id="GO:0016787">
    <property type="term" value="F:hydrolase activity"/>
    <property type="evidence" value="ECO:0007669"/>
    <property type="project" value="UniProtKB-KW"/>
</dbReference>
<evidence type="ECO:0000259" key="1">
    <source>
        <dbReference type="SMART" id="SM00849"/>
    </source>
</evidence>
<dbReference type="RefSeq" id="WP_061142464.1">
    <property type="nucleotide sequence ID" value="NZ_LNNH01000023.1"/>
</dbReference>
<dbReference type="InterPro" id="IPR050662">
    <property type="entry name" value="Sec-metab_biosynth-thioest"/>
</dbReference>
<reference evidence="2 3" key="1">
    <citation type="submission" date="2015-11" db="EMBL/GenBank/DDBJ databases">
        <title>Genome Sequence of Bacillus simplex strain VanAntwerpen2.</title>
        <authorList>
            <person name="Couger M.B."/>
        </authorList>
    </citation>
    <scope>NUCLEOTIDE SEQUENCE [LARGE SCALE GENOMIC DNA]</scope>
    <source>
        <strain evidence="2 3">VanAntwerpen02</strain>
    </source>
</reference>
<proteinExistence type="predicted"/>
<keyword evidence="2" id="KW-0378">Hydrolase</keyword>